<comment type="caution">
    <text evidence="2">The sequence shown here is derived from an EMBL/GenBank/DDBJ whole genome shotgun (WGS) entry which is preliminary data.</text>
</comment>
<protein>
    <submittedName>
        <fullName evidence="2">Uncharacterized protein</fullName>
    </submittedName>
</protein>
<dbReference type="EMBL" id="JBBUKT010000005">
    <property type="protein sequence ID" value="MEK7951723.1"/>
    <property type="molecule type" value="Genomic_DNA"/>
</dbReference>
<feature type="chain" id="PRO_5046788076" evidence="1">
    <location>
        <begin position="24"/>
        <end position="318"/>
    </location>
</feature>
<organism evidence="2 3">
    <name type="scientific">Luteolibacter soli</name>
    <dbReference type="NCBI Taxonomy" id="3135280"/>
    <lineage>
        <taxon>Bacteria</taxon>
        <taxon>Pseudomonadati</taxon>
        <taxon>Verrucomicrobiota</taxon>
        <taxon>Verrucomicrobiia</taxon>
        <taxon>Verrucomicrobiales</taxon>
        <taxon>Verrucomicrobiaceae</taxon>
        <taxon>Luteolibacter</taxon>
    </lineage>
</organism>
<dbReference type="RefSeq" id="WP_341405409.1">
    <property type="nucleotide sequence ID" value="NZ_JBBUKT010000005.1"/>
</dbReference>
<keyword evidence="3" id="KW-1185">Reference proteome</keyword>
<accession>A0ABU9AW15</accession>
<evidence type="ECO:0000313" key="2">
    <source>
        <dbReference type="EMBL" id="MEK7951723.1"/>
    </source>
</evidence>
<name>A0ABU9AW15_9BACT</name>
<dbReference type="Proteomes" id="UP001371305">
    <property type="component" value="Unassembled WGS sequence"/>
</dbReference>
<evidence type="ECO:0000313" key="3">
    <source>
        <dbReference type="Proteomes" id="UP001371305"/>
    </source>
</evidence>
<evidence type="ECO:0000256" key="1">
    <source>
        <dbReference type="SAM" id="SignalP"/>
    </source>
</evidence>
<reference evidence="2 3" key="1">
    <citation type="submission" date="2024-04" db="EMBL/GenBank/DDBJ databases">
        <title>Luteolibacter sp. isolated from soil.</title>
        <authorList>
            <person name="An J."/>
        </authorList>
    </citation>
    <scope>NUCLEOTIDE SEQUENCE [LARGE SCALE GENOMIC DNA]</scope>
    <source>
        <strain evidence="2 3">Y139</strain>
    </source>
</reference>
<proteinExistence type="predicted"/>
<sequence length="318" mass="35032">MIPKLLPITTLALSLLTALPTFARLGETKAECEARYGKPVRTSQLGNTVYRKADLDLTITFSSDKAVVLFIAKTTPGVTEHDVGAFDADADKRGEISKVQIDVLLQASKGASNWTSGSEFDQEGTWWQRDDGKASAQYSNHVLKIADDAYLAAKEEEDKKKEAEPFKDFARLGESKDQFEKRCGKPVKTNPDGTLLYQKAGLKITATFWKEKAVHLIIFKEAGKEDSSDPFAGLPDPLGLENRTVISENALDAIVNASSASSTWEKEPGITIKWTRSDQKASATYAMDKALLNITDQEFAAHQVEEHQKQEAKDLDGF</sequence>
<feature type="signal peptide" evidence="1">
    <location>
        <begin position="1"/>
        <end position="23"/>
    </location>
</feature>
<keyword evidence="1" id="KW-0732">Signal</keyword>
<gene>
    <name evidence="2" type="ORF">WKV53_14490</name>
</gene>